<evidence type="ECO:0000313" key="1">
    <source>
        <dbReference type="EMBL" id="MBX60010.1"/>
    </source>
</evidence>
<dbReference type="AlphaFoldDB" id="A0A2P2PZ55"/>
<accession>A0A2P2PZ55</accession>
<name>A0A2P2PZ55_RHIMU</name>
<organism evidence="1">
    <name type="scientific">Rhizophora mucronata</name>
    <name type="common">Asiatic mangrove</name>
    <dbReference type="NCBI Taxonomy" id="61149"/>
    <lineage>
        <taxon>Eukaryota</taxon>
        <taxon>Viridiplantae</taxon>
        <taxon>Streptophyta</taxon>
        <taxon>Embryophyta</taxon>
        <taxon>Tracheophyta</taxon>
        <taxon>Spermatophyta</taxon>
        <taxon>Magnoliopsida</taxon>
        <taxon>eudicotyledons</taxon>
        <taxon>Gunneridae</taxon>
        <taxon>Pentapetalae</taxon>
        <taxon>rosids</taxon>
        <taxon>fabids</taxon>
        <taxon>Malpighiales</taxon>
        <taxon>Rhizophoraceae</taxon>
        <taxon>Rhizophora</taxon>
    </lineage>
</organism>
<reference evidence="1" key="1">
    <citation type="submission" date="2018-02" db="EMBL/GenBank/DDBJ databases">
        <title>Rhizophora mucronata_Transcriptome.</title>
        <authorList>
            <person name="Meera S.P."/>
            <person name="Sreeshan A."/>
            <person name="Augustine A."/>
        </authorList>
    </citation>
    <scope>NUCLEOTIDE SEQUENCE</scope>
    <source>
        <tissue evidence="1">Leaf</tissue>
    </source>
</reference>
<sequence>MSIECNISGNNALFIYPQRQRATPETEVTKQM</sequence>
<proteinExistence type="predicted"/>
<protein>
    <submittedName>
        <fullName evidence="1">Uncharacterized protein</fullName>
    </submittedName>
</protein>
<dbReference type="EMBL" id="GGEC01079526">
    <property type="protein sequence ID" value="MBX60010.1"/>
    <property type="molecule type" value="Transcribed_RNA"/>
</dbReference>